<evidence type="ECO:0000259" key="2">
    <source>
        <dbReference type="SMART" id="SM00387"/>
    </source>
</evidence>
<dbReference type="InterPro" id="IPR050267">
    <property type="entry name" value="Anti-sigma-factor_SerPK"/>
</dbReference>
<evidence type="ECO:0000313" key="4">
    <source>
        <dbReference type="Proteomes" id="UP000002508"/>
    </source>
</evidence>
<dbReference type="EMBL" id="CP001337">
    <property type="protein sequence ID" value="ACL26110.1"/>
    <property type="molecule type" value="Genomic_DNA"/>
</dbReference>
<keyword evidence="1 3" id="KW-0808">Transferase</keyword>
<protein>
    <submittedName>
        <fullName evidence="3">Anti-sigma regulatory factor, serine/threonine protein kinase</fullName>
    </submittedName>
</protein>
<dbReference type="AlphaFoldDB" id="B8G856"/>
<dbReference type="Gene3D" id="3.30.565.10">
    <property type="entry name" value="Histidine kinase-like ATPase, C-terminal domain"/>
    <property type="match status" value="1"/>
</dbReference>
<dbReference type="InterPro" id="IPR036890">
    <property type="entry name" value="HATPase_C_sf"/>
</dbReference>
<dbReference type="Proteomes" id="UP000002508">
    <property type="component" value="Chromosome"/>
</dbReference>
<dbReference type="GO" id="GO:0004674">
    <property type="term" value="F:protein serine/threonine kinase activity"/>
    <property type="evidence" value="ECO:0007669"/>
    <property type="project" value="UniProtKB-KW"/>
</dbReference>
<dbReference type="HOGENOM" id="CLU_129722_1_0_0"/>
<accession>B8G856</accession>
<name>B8G856_CHLAD</name>
<proteinExistence type="predicted"/>
<evidence type="ECO:0000256" key="1">
    <source>
        <dbReference type="ARBA" id="ARBA00022527"/>
    </source>
</evidence>
<feature type="domain" description="Histidine kinase/HSP90-like ATPase" evidence="2">
    <location>
        <begin position="36"/>
        <end position="137"/>
    </location>
</feature>
<dbReference type="Pfam" id="PF13581">
    <property type="entry name" value="HATPase_c_2"/>
    <property type="match status" value="1"/>
</dbReference>
<keyword evidence="1 3" id="KW-0723">Serine/threonine-protein kinase</keyword>
<organism evidence="3 4">
    <name type="scientific">Chloroflexus aggregans (strain MD-66 / DSM 9485)</name>
    <dbReference type="NCBI Taxonomy" id="326427"/>
    <lineage>
        <taxon>Bacteria</taxon>
        <taxon>Bacillati</taxon>
        <taxon>Chloroflexota</taxon>
        <taxon>Chloroflexia</taxon>
        <taxon>Chloroflexales</taxon>
        <taxon>Chloroflexineae</taxon>
        <taxon>Chloroflexaceae</taxon>
        <taxon>Chloroflexus</taxon>
    </lineage>
</organism>
<dbReference type="PANTHER" id="PTHR35526:SF3">
    <property type="entry name" value="ANTI-SIGMA-F FACTOR RSBW"/>
    <property type="match status" value="1"/>
</dbReference>
<dbReference type="InterPro" id="IPR003594">
    <property type="entry name" value="HATPase_dom"/>
</dbReference>
<dbReference type="STRING" id="326427.Cagg_3252"/>
<keyword evidence="4" id="KW-1185">Reference proteome</keyword>
<dbReference type="eggNOG" id="COG2172">
    <property type="taxonomic scope" value="Bacteria"/>
</dbReference>
<dbReference type="SUPFAM" id="SSF55874">
    <property type="entry name" value="ATPase domain of HSP90 chaperone/DNA topoisomerase II/histidine kinase"/>
    <property type="match status" value="1"/>
</dbReference>
<keyword evidence="1 3" id="KW-0418">Kinase</keyword>
<evidence type="ECO:0000313" key="3">
    <source>
        <dbReference type="EMBL" id="ACL26110.1"/>
    </source>
</evidence>
<sequence length="139" mass="15312">MKGMESITFRIQREADVYVALSAGRRLANELQFSETDRTRIEICILELAHNLIRHAGGGEITLTQVHRDPAQIGLAVESRDTGPGIPDVELALRDGYSTIHSLGAGLPGVRRLMDDFHIDSTPGVGTTVRAVKWRTSHR</sequence>
<dbReference type="KEGG" id="cag:Cagg_3252"/>
<reference evidence="3" key="1">
    <citation type="submission" date="2008-12" db="EMBL/GenBank/DDBJ databases">
        <title>Complete sequence of Chloroflexus aggregans DSM 9485.</title>
        <authorList>
            <consortium name="US DOE Joint Genome Institute"/>
            <person name="Lucas S."/>
            <person name="Copeland A."/>
            <person name="Lapidus A."/>
            <person name="Glavina del Rio T."/>
            <person name="Dalin E."/>
            <person name="Tice H."/>
            <person name="Pitluck S."/>
            <person name="Foster B."/>
            <person name="Larimer F."/>
            <person name="Land M."/>
            <person name="Hauser L."/>
            <person name="Kyrpides N."/>
            <person name="Mikhailova N."/>
            <person name="Bryant D."/>
            <person name="Richardson P."/>
        </authorList>
    </citation>
    <scope>NUCLEOTIDE SEQUENCE</scope>
    <source>
        <strain evidence="3">DSM 9485</strain>
    </source>
</reference>
<dbReference type="CDD" id="cd16934">
    <property type="entry name" value="HATPase_RsbT-like"/>
    <property type="match status" value="1"/>
</dbReference>
<gene>
    <name evidence="3" type="ordered locus">Cagg_3252</name>
</gene>
<dbReference type="SMART" id="SM00387">
    <property type="entry name" value="HATPase_c"/>
    <property type="match status" value="1"/>
</dbReference>
<dbReference type="PANTHER" id="PTHR35526">
    <property type="entry name" value="ANTI-SIGMA-F FACTOR RSBW-RELATED"/>
    <property type="match status" value="1"/>
</dbReference>